<dbReference type="InterPro" id="IPR021874">
    <property type="entry name" value="Phage_Mu_Gp27"/>
</dbReference>
<name>A0A8S5V841_9CAUD</name>
<evidence type="ECO:0000313" key="1">
    <source>
        <dbReference type="EMBL" id="DAG02922.1"/>
    </source>
</evidence>
<dbReference type="EMBL" id="BK016219">
    <property type="protein sequence ID" value="DAG02922.1"/>
    <property type="molecule type" value="Genomic_DNA"/>
</dbReference>
<evidence type="ECO:0008006" key="2">
    <source>
        <dbReference type="Google" id="ProtNLM"/>
    </source>
</evidence>
<sequence>MGKRRKHSKIDQLEPAVKETVDEMIKTGAYYREIVAYIQSHGVSISLAAVGKYAKNLMSTLDALRLSQENFRAIMEETDRYPDLDMTDGILRLLCNQMLDAINNLPEERLQEVDFDTLSKNAVALTRAVAYKKNVDVKTRDALENGAEQFRDLIFEAMAAERPDLYQEVRRFMKDKQKEDKA</sequence>
<dbReference type="Pfam" id="PF11985">
    <property type="entry name" value="Phage_Mu_Gp27"/>
    <property type="match status" value="1"/>
</dbReference>
<organism evidence="1">
    <name type="scientific">Myoviridae sp. ctf4L13</name>
    <dbReference type="NCBI Taxonomy" id="2825147"/>
    <lineage>
        <taxon>Viruses</taxon>
        <taxon>Duplodnaviria</taxon>
        <taxon>Heunggongvirae</taxon>
        <taxon>Uroviricota</taxon>
        <taxon>Caudoviricetes</taxon>
    </lineage>
</organism>
<protein>
    <recommendedName>
        <fullName evidence="2">DUF3486 family protein</fullName>
    </recommendedName>
</protein>
<proteinExistence type="predicted"/>
<accession>A0A8S5V841</accession>
<reference evidence="1" key="1">
    <citation type="journal article" date="2021" name="Proc. Natl. Acad. Sci. U.S.A.">
        <title>A Catalog of Tens of Thousands of Viruses from Human Metagenomes Reveals Hidden Associations with Chronic Diseases.</title>
        <authorList>
            <person name="Tisza M.J."/>
            <person name="Buck C.B."/>
        </authorList>
    </citation>
    <scope>NUCLEOTIDE SEQUENCE</scope>
    <source>
        <strain evidence="1">Ctf4L13</strain>
    </source>
</reference>